<protein>
    <submittedName>
        <fullName evidence="1">4922_t:CDS:1</fullName>
    </submittedName>
</protein>
<comment type="caution">
    <text evidence="1">The sequence shown here is derived from an EMBL/GenBank/DDBJ whole genome shotgun (WGS) entry which is preliminary data.</text>
</comment>
<name>A0ACA9LXQ6_9GLOM</name>
<proteinExistence type="predicted"/>
<dbReference type="EMBL" id="CAJVPM010008205">
    <property type="protein sequence ID" value="CAG8553098.1"/>
    <property type="molecule type" value="Genomic_DNA"/>
</dbReference>
<dbReference type="Proteomes" id="UP000789860">
    <property type="component" value="Unassembled WGS sequence"/>
</dbReference>
<evidence type="ECO:0000313" key="2">
    <source>
        <dbReference type="Proteomes" id="UP000789860"/>
    </source>
</evidence>
<evidence type="ECO:0000313" key="1">
    <source>
        <dbReference type="EMBL" id="CAG8553098.1"/>
    </source>
</evidence>
<reference evidence="1" key="1">
    <citation type="submission" date="2021-06" db="EMBL/GenBank/DDBJ databases">
        <authorList>
            <person name="Kallberg Y."/>
            <person name="Tangrot J."/>
            <person name="Rosling A."/>
        </authorList>
    </citation>
    <scope>NUCLEOTIDE SEQUENCE</scope>
    <source>
        <strain evidence="1">AU212A</strain>
    </source>
</reference>
<gene>
    <name evidence="1" type="ORF">SCALOS_LOCUS5252</name>
</gene>
<accession>A0ACA9LXQ6</accession>
<keyword evidence="2" id="KW-1185">Reference proteome</keyword>
<sequence length="100" mass="10784">MISSPTTPTTSSAIPNISATSSTTPNASIAQNVSNVPFMPFTDFTNLPLNKTTEYNEISLLEPPVNNPNYNQENLLIFQATNKLSSNSSNTASSSKTNHY</sequence>
<organism evidence="1 2">
    <name type="scientific">Scutellospora calospora</name>
    <dbReference type="NCBI Taxonomy" id="85575"/>
    <lineage>
        <taxon>Eukaryota</taxon>
        <taxon>Fungi</taxon>
        <taxon>Fungi incertae sedis</taxon>
        <taxon>Mucoromycota</taxon>
        <taxon>Glomeromycotina</taxon>
        <taxon>Glomeromycetes</taxon>
        <taxon>Diversisporales</taxon>
        <taxon>Gigasporaceae</taxon>
        <taxon>Scutellospora</taxon>
    </lineage>
</organism>